<dbReference type="OMA" id="AHAPRIW"/>
<accession>V3ZSK3</accession>
<sequence>MSFIEDNLLSQNGHISHHGIVPSEDEELTPSLENMVVLTWIRLIHPDLPQLVKQRYGTELRSTTLASLKPEISLALDSLLDEVNSAVESKVFRTATRDLLRQNTHKPSRTMTNASITNSKLCPLCSQANRPNNKHFLSKCPYLPVSDKRFMNKARQASCFHDEGIDANDPTPEVNSLKILACRVSTNRSPHFKAFYSQFPLQLTLDTGAEMNMMKASVVHYVGAPIQKSIQRALQADGITPLKVVGEVHLQLNRGDHNLTLDALVVEDLDVDVLAGTPFMTQNDISVRPAMCQVIIKDNNVIQYDSSSNTTHSLAVRRTQAYVLLKLDPDHILPQSVRKDFQSVMQEFDSVFDPTITGYNGSVGPFQAIVNMGSVEPPQPKDFASRNATECHEPNCQICNFISRTEDSVVRATTVQDIISGTCPVLFASHSACIQTQSECPDLRRTHAHLKQGTRPSKKLTNIPHVKRYLRSVTISRDGFLVVKNFEPFCPTSELIVVPRPVLSGLLTAMHIECNHPSIN</sequence>
<dbReference type="OrthoDB" id="6079289at2759"/>
<name>V3ZSK3_LOTGI</name>
<dbReference type="RefSeq" id="XP_009063798.1">
    <property type="nucleotide sequence ID" value="XM_009065550.1"/>
</dbReference>
<gene>
    <name evidence="1" type="ORF">LOTGIDRAFT_155041</name>
</gene>
<organism evidence="1 2">
    <name type="scientific">Lottia gigantea</name>
    <name type="common">Giant owl limpet</name>
    <dbReference type="NCBI Taxonomy" id="225164"/>
    <lineage>
        <taxon>Eukaryota</taxon>
        <taxon>Metazoa</taxon>
        <taxon>Spiralia</taxon>
        <taxon>Lophotrochozoa</taxon>
        <taxon>Mollusca</taxon>
        <taxon>Gastropoda</taxon>
        <taxon>Patellogastropoda</taxon>
        <taxon>Lottioidea</taxon>
        <taxon>Lottiidae</taxon>
        <taxon>Lottia</taxon>
    </lineage>
</organism>
<dbReference type="Gene3D" id="2.40.70.10">
    <property type="entry name" value="Acid Proteases"/>
    <property type="match status" value="1"/>
</dbReference>
<evidence type="ECO:0000313" key="2">
    <source>
        <dbReference type="Proteomes" id="UP000030746"/>
    </source>
</evidence>
<dbReference type="HOGENOM" id="CLU_524084_0_0_1"/>
<dbReference type="InterPro" id="IPR021109">
    <property type="entry name" value="Peptidase_aspartic_dom_sf"/>
</dbReference>
<keyword evidence="2" id="KW-1185">Reference proteome</keyword>
<dbReference type="CDD" id="cd00303">
    <property type="entry name" value="retropepsin_like"/>
    <property type="match status" value="1"/>
</dbReference>
<dbReference type="Proteomes" id="UP000030746">
    <property type="component" value="Unassembled WGS sequence"/>
</dbReference>
<evidence type="ECO:0000313" key="1">
    <source>
        <dbReference type="EMBL" id="ESO85555.1"/>
    </source>
</evidence>
<dbReference type="CTD" id="20236540"/>
<dbReference type="EMBL" id="KB203274">
    <property type="protein sequence ID" value="ESO85555.1"/>
    <property type="molecule type" value="Genomic_DNA"/>
</dbReference>
<protein>
    <submittedName>
        <fullName evidence="1">Uncharacterized protein</fullName>
    </submittedName>
</protein>
<dbReference type="GeneID" id="20236540"/>
<proteinExistence type="predicted"/>
<dbReference type="SUPFAM" id="SSF50630">
    <property type="entry name" value="Acid proteases"/>
    <property type="match status" value="1"/>
</dbReference>
<dbReference type="KEGG" id="lgi:LOTGIDRAFT_155041"/>
<reference evidence="1 2" key="1">
    <citation type="journal article" date="2013" name="Nature">
        <title>Insights into bilaterian evolution from three spiralian genomes.</title>
        <authorList>
            <person name="Simakov O."/>
            <person name="Marletaz F."/>
            <person name="Cho S.J."/>
            <person name="Edsinger-Gonzales E."/>
            <person name="Havlak P."/>
            <person name="Hellsten U."/>
            <person name="Kuo D.H."/>
            <person name="Larsson T."/>
            <person name="Lv J."/>
            <person name="Arendt D."/>
            <person name="Savage R."/>
            <person name="Osoegawa K."/>
            <person name="de Jong P."/>
            <person name="Grimwood J."/>
            <person name="Chapman J.A."/>
            <person name="Shapiro H."/>
            <person name="Aerts A."/>
            <person name="Otillar R.P."/>
            <person name="Terry A.Y."/>
            <person name="Boore J.L."/>
            <person name="Grigoriev I.V."/>
            <person name="Lindberg D.R."/>
            <person name="Seaver E.C."/>
            <person name="Weisblat D.A."/>
            <person name="Putnam N.H."/>
            <person name="Rokhsar D.S."/>
        </authorList>
    </citation>
    <scope>NUCLEOTIDE SEQUENCE [LARGE SCALE GENOMIC DNA]</scope>
</reference>
<dbReference type="AlphaFoldDB" id="V3ZSK3"/>